<dbReference type="SUPFAM" id="SSF46689">
    <property type="entry name" value="Homeodomain-like"/>
    <property type="match status" value="1"/>
</dbReference>
<feature type="compositionally biased region" description="Basic and acidic residues" evidence="1">
    <location>
        <begin position="48"/>
        <end position="66"/>
    </location>
</feature>
<dbReference type="AlphaFoldDB" id="A0AAN9LF85"/>
<feature type="region of interest" description="Disordered" evidence="1">
    <location>
        <begin position="338"/>
        <end position="358"/>
    </location>
</feature>
<feature type="region of interest" description="Disordered" evidence="1">
    <location>
        <begin position="1"/>
        <end position="132"/>
    </location>
</feature>
<gene>
    <name evidence="2" type="ORF">VNO80_26681</name>
</gene>
<keyword evidence="3" id="KW-1185">Reference proteome</keyword>
<dbReference type="Proteomes" id="UP001374584">
    <property type="component" value="Unassembled WGS sequence"/>
</dbReference>
<feature type="region of interest" description="Disordered" evidence="1">
    <location>
        <begin position="573"/>
        <end position="592"/>
    </location>
</feature>
<organism evidence="2 3">
    <name type="scientific">Phaseolus coccineus</name>
    <name type="common">Scarlet runner bean</name>
    <name type="synonym">Phaseolus multiflorus</name>
    <dbReference type="NCBI Taxonomy" id="3886"/>
    <lineage>
        <taxon>Eukaryota</taxon>
        <taxon>Viridiplantae</taxon>
        <taxon>Streptophyta</taxon>
        <taxon>Embryophyta</taxon>
        <taxon>Tracheophyta</taxon>
        <taxon>Spermatophyta</taxon>
        <taxon>Magnoliopsida</taxon>
        <taxon>eudicotyledons</taxon>
        <taxon>Gunneridae</taxon>
        <taxon>Pentapetalae</taxon>
        <taxon>rosids</taxon>
        <taxon>fabids</taxon>
        <taxon>Fabales</taxon>
        <taxon>Fabaceae</taxon>
        <taxon>Papilionoideae</taxon>
        <taxon>50 kb inversion clade</taxon>
        <taxon>NPAAA clade</taxon>
        <taxon>indigoferoid/millettioid clade</taxon>
        <taxon>Phaseoleae</taxon>
        <taxon>Phaseolus</taxon>
    </lineage>
</organism>
<comment type="caution">
    <text evidence="2">The sequence shown here is derived from an EMBL/GenBank/DDBJ whole genome shotgun (WGS) entry which is preliminary data.</text>
</comment>
<evidence type="ECO:0000313" key="3">
    <source>
        <dbReference type="Proteomes" id="UP001374584"/>
    </source>
</evidence>
<proteinExistence type="predicted"/>
<name>A0AAN9LF85_PHACN</name>
<accession>A0AAN9LF85</accession>
<feature type="compositionally biased region" description="Polar residues" evidence="1">
    <location>
        <begin position="338"/>
        <end position="351"/>
    </location>
</feature>
<evidence type="ECO:0008006" key="4">
    <source>
        <dbReference type="Google" id="ProtNLM"/>
    </source>
</evidence>
<feature type="region of interest" description="Disordered" evidence="1">
    <location>
        <begin position="225"/>
        <end position="287"/>
    </location>
</feature>
<sequence length="632" mass="68995">MKSRNLRKKNVLEDISSKSEGSSSNDSDKVEHALGENAPIPDGELSEDLPKSREKFEISKKQKDSSSRNSKYTTNRKKLKLSEDDEAAESESSNFTSVDELDEPSEVGTKGGTSDQNNISEPLLLRPTNSEEKRNVSTIADQCLIHSLSQIQPHGTEMQRTEAACDEDDLNKTRKRDKLPIRGGKKLCWMNTKEPIESSGLASLNQTTKGKEKMTSMNTKEPIENSGLASLNQTTKGKEKMTSMNTKEPIESSGLASLNQTTKGKEKMTSMNIAPTGSGSAAPNQTTKGKENALINATLRSSGPALNNLFDFETIIRNKLAAVNNASASWKGAGASIQCSSPMPKDTSNSSSKEKGLALGSTPYSGNIGAKTSSTYSSFLNFKDIDDDWSEMELEALLSFVKKYGLGNWNVKFQDPDLQVIRNKTGRELAEKWEMVGSKMLPYLPNSYMPPVTADRSTLHASQGNGIHSAYKTPALQFPSAQSPIHRPSPRFGIPPFNVQKGNQALNWGRIKPSSNGIFGPQFQGSSAEAFNSLHPLASALPRELSANLNSMNAQLMAQLQNERANQLAQNFRPTSVQRPQTPPLSLSETTISSPANVGTEARSQFRLGGTVRLPNNWRLNENGGHEPDNRK</sequence>
<dbReference type="EMBL" id="JAYMYR010000010">
    <property type="protein sequence ID" value="KAK7334915.1"/>
    <property type="molecule type" value="Genomic_DNA"/>
</dbReference>
<dbReference type="InterPro" id="IPR009057">
    <property type="entry name" value="Homeodomain-like_sf"/>
</dbReference>
<evidence type="ECO:0000313" key="2">
    <source>
        <dbReference type="EMBL" id="KAK7334915.1"/>
    </source>
</evidence>
<evidence type="ECO:0000256" key="1">
    <source>
        <dbReference type="SAM" id="MobiDB-lite"/>
    </source>
</evidence>
<reference evidence="2 3" key="1">
    <citation type="submission" date="2024-01" db="EMBL/GenBank/DDBJ databases">
        <title>The genomes of 5 underutilized Papilionoideae crops provide insights into root nodulation and disease resistanc.</title>
        <authorList>
            <person name="Jiang F."/>
        </authorList>
    </citation>
    <scope>NUCLEOTIDE SEQUENCE [LARGE SCALE GENOMIC DNA]</scope>
    <source>
        <strain evidence="2">JINMINGXINNONG_FW02</strain>
        <tissue evidence="2">Leaves</tissue>
    </source>
</reference>
<protein>
    <recommendedName>
        <fullName evidence="4">Myb-like domain-containing protein</fullName>
    </recommendedName>
</protein>
<feature type="compositionally biased region" description="Polar residues" evidence="1">
    <location>
        <begin position="269"/>
        <end position="287"/>
    </location>
</feature>